<evidence type="ECO:0000313" key="1">
    <source>
        <dbReference type="Proteomes" id="UP000887569"/>
    </source>
</evidence>
<dbReference type="Proteomes" id="UP000887569">
    <property type="component" value="Unplaced"/>
</dbReference>
<keyword evidence="1" id="KW-1185">Reference proteome</keyword>
<name>A0A915AV22_PARUN</name>
<protein>
    <submittedName>
        <fullName evidence="2">Potassium channel tetramerisation-type BTB domain-containing protein</fullName>
    </submittedName>
</protein>
<dbReference type="AlphaFoldDB" id="A0A915AV22"/>
<sequence length="55" mass="6362">MTICLKVFQTFLLMVSSALHLLNLMRYRNALLLLLQCLQIKSKKVLQISVILCQL</sequence>
<organism evidence="1 2">
    <name type="scientific">Parascaris univalens</name>
    <name type="common">Nematode worm</name>
    <dbReference type="NCBI Taxonomy" id="6257"/>
    <lineage>
        <taxon>Eukaryota</taxon>
        <taxon>Metazoa</taxon>
        <taxon>Ecdysozoa</taxon>
        <taxon>Nematoda</taxon>
        <taxon>Chromadorea</taxon>
        <taxon>Rhabditida</taxon>
        <taxon>Spirurina</taxon>
        <taxon>Ascaridomorpha</taxon>
        <taxon>Ascaridoidea</taxon>
        <taxon>Ascarididae</taxon>
        <taxon>Parascaris</taxon>
    </lineage>
</organism>
<evidence type="ECO:0000313" key="2">
    <source>
        <dbReference type="WBParaSite" id="PgR016_g093_t08"/>
    </source>
</evidence>
<dbReference type="WBParaSite" id="PgR016_g093_t08">
    <property type="protein sequence ID" value="PgR016_g093_t08"/>
    <property type="gene ID" value="PgR016_g093"/>
</dbReference>
<reference evidence="2" key="1">
    <citation type="submission" date="2022-11" db="UniProtKB">
        <authorList>
            <consortium name="WormBaseParasite"/>
        </authorList>
    </citation>
    <scope>IDENTIFICATION</scope>
</reference>
<proteinExistence type="predicted"/>
<accession>A0A915AV22</accession>